<keyword evidence="4 7" id="KW-0812">Transmembrane</keyword>
<dbReference type="InterPro" id="IPR049142">
    <property type="entry name" value="MS_channel_1st"/>
</dbReference>
<evidence type="ECO:0000256" key="2">
    <source>
        <dbReference type="ARBA" id="ARBA00008017"/>
    </source>
</evidence>
<dbReference type="InterPro" id="IPR006685">
    <property type="entry name" value="MscS_channel_2nd"/>
</dbReference>
<evidence type="ECO:0000259" key="9">
    <source>
        <dbReference type="Pfam" id="PF21082"/>
    </source>
</evidence>
<dbReference type="GO" id="GO:0005886">
    <property type="term" value="C:plasma membrane"/>
    <property type="evidence" value="ECO:0007669"/>
    <property type="project" value="UniProtKB-SubCell"/>
</dbReference>
<dbReference type="AlphaFoldDB" id="C0GKC2"/>
<evidence type="ECO:0000256" key="3">
    <source>
        <dbReference type="ARBA" id="ARBA00022475"/>
    </source>
</evidence>
<dbReference type="Pfam" id="PF21088">
    <property type="entry name" value="MS_channel_1st"/>
    <property type="match status" value="1"/>
</dbReference>
<dbReference type="InterPro" id="IPR010920">
    <property type="entry name" value="LSM_dom_sf"/>
</dbReference>
<feature type="transmembrane region" description="Helical" evidence="7">
    <location>
        <begin position="20"/>
        <end position="42"/>
    </location>
</feature>
<evidence type="ECO:0000256" key="6">
    <source>
        <dbReference type="ARBA" id="ARBA00023136"/>
    </source>
</evidence>
<dbReference type="SUPFAM" id="SSF82689">
    <property type="entry name" value="Mechanosensitive channel protein MscS (YggB), C-terminal domain"/>
    <property type="match status" value="1"/>
</dbReference>
<feature type="domain" description="Mechanosensitive ion channel MscS" evidence="8">
    <location>
        <begin position="185"/>
        <end position="252"/>
    </location>
</feature>
<accession>C0GKC2</accession>
<dbReference type="InterPro" id="IPR011014">
    <property type="entry name" value="MscS_channel_TM-2"/>
</dbReference>
<evidence type="ECO:0000256" key="4">
    <source>
        <dbReference type="ARBA" id="ARBA00022692"/>
    </source>
</evidence>
<dbReference type="GO" id="GO:0055085">
    <property type="term" value="P:transmembrane transport"/>
    <property type="evidence" value="ECO:0007669"/>
    <property type="project" value="InterPro"/>
</dbReference>
<protein>
    <submittedName>
        <fullName evidence="11">MscS Mechanosensitive ion channel</fullName>
    </submittedName>
</protein>
<dbReference type="eggNOG" id="COG0668">
    <property type="taxonomic scope" value="Bacteria"/>
</dbReference>
<comment type="similarity">
    <text evidence="2">Belongs to the MscS (TC 1.A.23) family.</text>
</comment>
<evidence type="ECO:0000259" key="10">
    <source>
        <dbReference type="Pfam" id="PF21088"/>
    </source>
</evidence>
<feature type="domain" description="Mechanosensitive ion channel transmembrane helices 2/3" evidence="10">
    <location>
        <begin position="143"/>
        <end position="184"/>
    </location>
</feature>
<proteinExistence type="inferred from homology"/>
<organism evidence="11 12">
    <name type="scientific">Dethiobacter alkaliphilus AHT 1</name>
    <dbReference type="NCBI Taxonomy" id="555088"/>
    <lineage>
        <taxon>Bacteria</taxon>
        <taxon>Bacillati</taxon>
        <taxon>Bacillota</taxon>
        <taxon>Dethiobacteria</taxon>
        <taxon>Dethiobacterales</taxon>
        <taxon>Dethiobacteraceae</taxon>
        <taxon>Dethiobacter</taxon>
    </lineage>
</organism>
<feature type="transmembrane region" description="Helical" evidence="7">
    <location>
        <begin position="168"/>
        <end position="191"/>
    </location>
</feature>
<feature type="transmembrane region" description="Helical" evidence="7">
    <location>
        <begin position="144"/>
        <end position="162"/>
    </location>
</feature>
<dbReference type="InterPro" id="IPR023408">
    <property type="entry name" value="MscS_beta-dom_sf"/>
</dbReference>
<reference evidence="11 12" key="1">
    <citation type="submission" date="2009-02" db="EMBL/GenBank/DDBJ databases">
        <title>Sequencing of the draft genome and assembly of Dethiobacter alkaliphilus AHT 1.</title>
        <authorList>
            <consortium name="US DOE Joint Genome Institute (JGI-PGF)"/>
            <person name="Lucas S."/>
            <person name="Copeland A."/>
            <person name="Lapidus A."/>
            <person name="Glavina del Rio T."/>
            <person name="Dalin E."/>
            <person name="Tice H."/>
            <person name="Bruce D."/>
            <person name="Goodwin L."/>
            <person name="Pitluck S."/>
            <person name="Larimer F."/>
            <person name="Land M.L."/>
            <person name="Hauser L."/>
            <person name="Muyzer G."/>
        </authorList>
    </citation>
    <scope>NUCLEOTIDE SEQUENCE [LARGE SCALE GENOMIC DNA]</scope>
    <source>
        <strain evidence="11 12">AHT 1</strain>
    </source>
</reference>
<feature type="transmembrane region" description="Helical" evidence="7">
    <location>
        <begin position="98"/>
        <end position="116"/>
    </location>
</feature>
<evidence type="ECO:0000259" key="8">
    <source>
        <dbReference type="Pfam" id="PF00924"/>
    </source>
</evidence>
<dbReference type="InterPro" id="IPR011066">
    <property type="entry name" value="MscS_channel_C_sf"/>
</dbReference>
<dbReference type="SUPFAM" id="SSF82861">
    <property type="entry name" value="Mechanosensitive channel protein MscS (YggB), transmembrane region"/>
    <property type="match status" value="1"/>
</dbReference>
<keyword evidence="3" id="KW-1003">Cell membrane</keyword>
<dbReference type="InterPro" id="IPR049278">
    <property type="entry name" value="MS_channel_C"/>
</dbReference>
<name>C0GKC2_DETAL</name>
<comment type="subcellular location">
    <subcellularLocation>
        <location evidence="1">Cell membrane</location>
        <topology evidence="1">Multi-pass membrane protein</topology>
    </subcellularLocation>
</comment>
<dbReference type="Pfam" id="PF21082">
    <property type="entry name" value="MS_channel_3rd"/>
    <property type="match status" value="1"/>
</dbReference>
<dbReference type="RefSeq" id="WP_008518813.1">
    <property type="nucleotide sequence ID" value="NZ_ACJM01000022.1"/>
</dbReference>
<dbReference type="Gene3D" id="2.30.30.60">
    <property type="match status" value="1"/>
</dbReference>
<keyword evidence="6 7" id="KW-0472">Membrane</keyword>
<evidence type="ECO:0000256" key="1">
    <source>
        <dbReference type="ARBA" id="ARBA00004651"/>
    </source>
</evidence>
<evidence type="ECO:0000313" key="12">
    <source>
        <dbReference type="Proteomes" id="UP000006443"/>
    </source>
</evidence>
<sequence length="364" mass="41780">MLEEFIDNVVGWFQIYETSGIWGEIVTAGIIFIVFLLARGLFTQVVFRTILRLTRRTKTEMDTKVLLAFQGPLKTLFLVVGLYLSLLALPLADRHYLMLYPIYRSLFIYFVAWGFYNLTDSENFREICDKYCVDQILVDFFTKVLRVLVVILASVMIVQAWGFNVEGFLAGIGLGGLAFALAAQDTAANVFGGIMIIMDKPFSVGDWIETSSVEGTVEEMTFRSTKVRTFAHALVSVPNSVIANQALTNWTRMGKRRITYHLGVTYTTPREKLKSCVERIREMLENHPELHKDTIFVRFDKFSDSSLDIFLYFFTSTTNWAEFLRVKEDVNFKIMEILEEEQVSVAFPSRSIYFENQLSTQTEA</sequence>
<dbReference type="Gene3D" id="3.30.70.100">
    <property type="match status" value="1"/>
</dbReference>
<dbReference type="STRING" id="555088.DealDRAFT_2931"/>
<evidence type="ECO:0000256" key="7">
    <source>
        <dbReference type="SAM" id="Phobius"/>
    </source>
</evidence>
<evidence type="ECO:0000256" key="5">
    <source>
        <dbReference type="ARBA" id="ARBA00022989"/>
    </source>
</evidence>
<dbReference type="InterPro" id="IPR045042">
    <property type="entry name" value="YnaI-like"/>
</dbReference>
<gene>
    <name evidence="11" type="ORF">DealDRAFT_2931</name>
</gene>
<evidence type="ECO:0000313" key="11">
    <source>
        <dbReference type="EMBL" id="EEG76237.1"/>
    </source>
</evidence>
<feature type="domain" description="Mechanosensitive ion channel MscS C-terminal" evidence="9">
    <location>
        <begin position="259"/>
        <end position="344"/>
    </location>
</feature>
<keyword evidence="5 7" id="KW-1133">Transmembrane helix</keyword>
<comment type="caution">
    <text evidence="11">The sequence shown here is derived from an EMBL/GenBank/DDBJ whole genome shotgun (WGS) entry which is preliminary data.</text>
</comment>
<dbReference type="PANTHER" id="PTHR43634">
    <property type="entry name" value="OW CONDUCTANCE MECHANOSENSITIVE CHANNEL"/>
    <property type="match status" value="1"/>
</dbReference>
<dbReference type="OrthoDB" id="9809206at2"/>
<keyword evidence="12" id="KW-1185">Reference proteome</keyword>
<dbReference type="Pfam" id="PF00924">
    <property type="entry name" value="MS_channel_2nd"/>
    <property type="match status" value="1"/>
</dbReference>
<dbReference type="EMBL" id="ACJM01000022">
    <property type="protein sequence ID" value="EEG76237.1"/>
    <property type="molecule type" value="Genomic_DNA"/>
</dbReference>
<dbReference type="Gene3D" id="1.10.287.1260">
    <property type="match status" value="1"/>
</dbReference>
<feature type="transmembrane region" description="Helical" evidence="7">
    <location>
        <begin position="63"/>
        <end position="86"/>
    </location>
</feature>
<dbReference type="Proteomes" id="UP000006443">
    <property type="component" value="Unassembled WGS sequence"/>
</dbReference>
<dbReference type="SUPFAM" id="SSF50182">
    <property type="entry name" value="Sm-like ribonucleoproteins"/>
    <property type="match status" value="1"/>
</dbReference>
<dbReference type="PANTHER" id="PTHR43634:SF2">
    <property type="entry name" value="LOW CONDUCTANCE MECHANOSENSITIVE CHANNEL YNAI"/>
    <property type="match status" value="1"/>
</dbReference>